<evidence type="ECO:0000313" key="3">
    <source>
        <dbReference type="Proteomes" id="UP000031967"/>
    </source>
</evidence>
<feature type="transmembrane region" description="Helical" evidence="1">
    <location>
        <begin position="43"/>
        <end position="65"/>
    </location>
</feature>
<dbReference type="Proteomes" id="UP000031967">
    <property type="component" value="Unassembled WGS sequence"/>
</dbReference>
<dbReference type="EMBL" id="JXAK01000059">
    <property type="protein sequence ID" value="KIL38489.1"/>
    <property type="molecule type" value="Genomic_DNA"/>
</dbReference>
<name>A0ABR5ABQ4_9BACL</name>
<keyword evidence="1" id="KW-0812">Transmembrane</keyword>
<accession>A0ABR5ABQ4</accession>
<keyword evidence="1" id="KW-0472">Membrane</keyword>
<organism evidence="2 3">
    <name type="scientific">Gordoniibacillus kamchatkensis</name>
    <dbReference type="NCBI Taxonomy" id="1590651"/>
    <lineage>
        <taxon>Bacteria</taxon>
        <taxon>Bacillati</taxon>
        <taxon>Bacillota</taxon>
        <taxon>Bacilli</taxon>
        <taxon>Bacillales</taxon>
        <taxon>Paenibacillaceae</taxon>
        <taxon>Gordoniibacillus</taxon>
    </lineage>
</organism>
<proteinExistence type="predicted"/>
<feature type="transmembrane region" description="Helical" evidence="1">
    <location>
        <begin position="77"/>
        <end position="93"/>
    </location>
</feature>
<protein>
    <submittedName>
        <fullName evidence="2">Uncharacterized protein</fullName>
    </submittedName>
</protein>
<sequence length="94" mass="10567">MNFNIKLSIIATIVVIAGLVLLYQRRDEEERHLAWKLLGCYVLGSFVFNVMNVPVPLGIGVYLVFFRPRSNAAVKRYAAFFGLLVAIVGHLFPV</sequence>
<feature type="transmembrane region" description="Helical" evidence="1">
    <location>
        <begin position="7"/>
        <end position="23"/>
    </location>
</feature>
<gene>
    <name evidence="2" type="ORF">SD70_25950</name>
</gene>
<keyword evidence="3" id="KW-1185">Reference proteome</keyword>
<dbReference type="RefSeq" id="WP_041051054.1">
    <property type="nucleotide sequence ID" value="NZ_JXAK01000059.1"/>
</dbReference>
<keyword evidence="1" id="KW-1133">Transmembrane helix</keyword>
<reference evidence="2 3" key="1">
    <citation type="submission" date="2014-12" db="EMBL/GenBank/DDBJ databases">
        <title>Draft genome sequence of Paenibacillus kamchatkensis strain B-2647.</title>
        <authorList>
            <person name="Karlyshev A.V."/>
            <person name="Kudryashova E.B."/>
        </authorList>
    </citation>
    <scope>NUCLEOTIDE SEQUENCE [LARGE SCALE GENOMIC DNA]</scope>
    <source>
        <strain evidence="2 3">VKM B-2647</strain>
    </source>
</reference>
<evidence type="ECO:0000256" key="1">
    <source>
        <dbReference type="SAM" id="Phobius"/>
    </source>
</evidence>
<comment type="caution">
    <text evidence="2">The sequence shown here is derived from an EMBL/GenBank/DDBJ whole genome shotgun (WGS) entry which is preliminary data.</text>
</comment>
<evidence type="ECO:0000313" key="2">
    <source>
        <dbReference type="EMBL" id="KIL38489.1"/>
    </source>
</evidence>